<comment type="caution">
    <text evidence="1">The sequence shown here is derived from an EMBL/GenBank/DDBJ whole genome shotgun (WGS) entry which is preliminary data.</text>
</comment>
<name>A0A917AKA0_9BACI</name>
<gene>
    <name evidence="1" type="ORF">GCM10007140_06300</name>
</gene>
<protein>
    <recommendedName>
        <fullName evidence="3">Holin</fullName>
    </recommendedName>
</protein>
<dbReference type="EMBL" id="BMFK01000001">
    <property type="protein sequence ID" value="GGE58677.1"/>
    <property type="molecule type" value="Genomic_DNA"/>
</dbReference>
<dbReference type="Proteomes" id="UP000605259">
    <property type="component" value="Unassembled WGS sequence"/>
</dbReference>
<keyword evidence="2" id="KW-1185">Reference proteome</keyword>
<dbReference type="RefSeq" id="WP_188386980.1">
    <property type="nucleotide sequence ID" value="NZ_BMFK01000001.1"/>
</dbReference>
<dbReference type="AlphaFoldDB" id="A0A917AKA0"/>
<reference evidence="1" key="1">
    <citation type="journal article" date="2014" name="Int. J. Syst. Evol. Microbiol.">
        <title>Complete genome sequence of Corynebacterium casei LMG S-19264T (=DSM 44701T), isolated from a smear-ripened cheese.</title>
        <authorList>
            <consortium name="US DOE Joint Genome Institute (JGI-PGF)"/>
            <person name="Walter F."/>
            <person name="Albersmeier A."/>
            <person name="Kalinowski J."/>
            <person name="Ruckert C."/>
        </authorList>
    </citation>
    <scope>NUCLEOTIDE SEQUENCE</scope>
    <source>
        <strain evidence="1">CGMCC 1.12698</strain>
    </source>
</reference>
<accession>A0A917AKA0</accession>
<reference evidence="1" key="2">
    <citation type="submission" date="2020-09" db="EMBL/GenBank/DDBJ databases">
        <authorList>
            <person name="Sun Q."/>
            <person name="Zhou Y."/>
        </authorList>
    </citation>
    <scope>NUCLEOTIDE SEQUENCE</scope>
    <source>
        <strain evidence="1">CGMCC 1.12698</strain>
    </source>
</reference>
<organism evidence="1 2">
    <name type="scientific">Priestia taiwanensis</name>
    <dbReference type="NCBI Taxonomy" id="1347902"/>
    <lineage>
        <taxon>Bacteria</taxon>
        <taxon>Bacillati</taxon>
        <taxon>Bacillota</taxon>
        <taxon>Bacilli</taxon>
        <taxon>Bacillales</taxon>
        <taxon>Bacillaceae</taxon>
        <taxon>Priestia</taxon>
    </lineage>
</organism>
<evidence type="ECO:0000313" key="2">
    <source>
        <dbReference type="Proteomes" id="UP000605259"/>
    </source>
</evidence>
<sequence length="74" mass="8247">MREKLRNKGLWLALFALLGMILMDTVPNFDAGRYEQYVDVILMILVGAGVISNPNAGKWFVDTESENKNDGGTK</sequence>
<evidence type="ECO:0000313" key="1">
    <source>
        <dbReference type="EMBL" id="GGE58677.1"/>
    </source>
</evidence>
<proteinExistence type="predicted"/>
<evidence type="ECO:0008006" key="3">
    <source>
        <dbReference type="Google" id="ProtNLM"/>
    </source>
</evidence>